<protein>
    <submittedName>
        <fullName evidence="1">D-4,5 unsaturated-glucuronyl hydrolase-like protein</fullName>
    </submittedName>
</protein>
<organism evidence="1 2">
    <name type="scientific">Vararia minispora EC-137</name>
    <dbReference type="NCBI Taxonomy" id="1314806"/>
    <lineage>
        <taxon>Eukaryota</taxon>
        <taxon>Fungi</taxon>
        <taxon>Dikarya</taxon>
        <taxon>Basidiomycota</taxon>
        <taxon>Agaricomycotina</taxon>
        <taxon>Agaricomycetes</taxon>
        <taxon>Russulales</taxon>
        <taxon>Lachnocladiaceae</taxon>
        <taxon>Vararia</taxon>
    </lineage>
</organism>
<accession>A0ACB8QT17</accession>
<sequence length="384" mass="42323">MLPIPAHLFDNLISAKLLTTYNAQPPVPSLWPEYTSPTTGVWQYFGLPTWTSGFFPATFYALHERSILCPRLGLDEKAWLSRGRASSTGELPLLNRSGLDHDVGFMSYPFMDEIRMNPANKTAAQAVIGLGADLASLFNPVVGCTRSWINKPGVDPTVFQVIIDNMMNLELLFAAEALTGNRTLRDIAVSHADTTIKHHFRDDGSTFHLVEYNSTNGAVIERVTSQGYADWSAWSRGQSWAIFGYANMFKHTGFQRYLDTARHASSYWIANTPATGIIPWDFNAPSGPYIADTSAAMIAANGFLLLAQGEHAVGNVTGAAFYQRYAMNLVNTHSTAFWRPQWQSLLSNGTVNAPANNNLTGIVYGDYFFVRAGNEMVKQGLVSC</sequence>
<reference evidence="1" key="1">
    <citation type="submission" date="2021-02" db="EMBL/GenBank/DDBJ databases">
        <authorList>
            <consortium name="DOE Joint Genome Institute"/>
            <person name="Ahrendt S."/>
            <person name="Looney B.P."/>
            <person name="Miyauchi S."/>
            <person name="Morin E."/>
            <person name="Drula E."/>
            <person name="Courty P.E."/>
            <person name="Chicoki N."/>
            <person name="Fauchery L."/>
            <person name="Kohler A."/>
            <person name="Kuo A."/>
            <person name="Labutti K."/>
            <person name="Pangilinan J."/>
            <person name="Lipzen A."/>
            <person name="Riley R."/>
            <person name="Andreopoulos W."/>
            <person name="He G."/>
            <person name="Johnson J."/>
            <person name="Barry K.W."/>
            <person name="Grigoriev I.V."/>
            <person name="Nagy L."/>
            <person name="Hibbett D."/>
            <person name="Henrissat B."/>
            <person name="Matheny P.B."/>
            <person name="Labbe J."/>
            <person name="Martin F."/>
        </authorList>
    </citation>
    <scope>NUCLEOTIDE SEQUENCE</scope>
    <source>
        <strain evidence="1">EC-137</strain>
    </source>
</reference>
<reference evidence="1" key="2">
    <citation type="journal article" date="2022" name="New Phytol.">
        <title>Evolutionary transition to the ectomycorrhizal habit in the genomes of a hyperdiverse lineage of mushroom-forming fungi.</title>
        <authorList>
            <person name="Looney B."/>
            <person name="Miyauchi S."/>
            <person name="Morin E."/>
            <person name="Drula E."/>
            <person name="Courty P.E."/>
            <person name="Kohler A."/>
            <person name="Kuo A."/>
            <person name="LaButti K."/>
            <person name="Pangilinan J."/>
            <person name="Lipzen A."/>
            <person name="Riley R."/>
            <person name="Andreopoulos W."/>
            <person name="He G."/>
            <person name="Johnson J."/>
            <person name="Nolan M."/>
            <person name="Tritt A."/>
            <person name="Barry K.W."/>
            <person name="Grigoriev I.V."/>
            <person name="Nagy L.G."/>
            <person name="Hibbett D."/>
            <person name="Henrissat B."/>
            <person name="Matheny P.B."/>
            <person name="Labbe J."/>
            <person name="Martin F.M."/>
        </authorList>
    </citation>
    <scope>NUCLEOTIDE SEQUENCE</scope>
    <source>
        <strain evidence="1">EC-137</strain>
    </source>
</reference>
<name>A0ACB8QT17_9AGAM</name>
<comment type="caution">
    <text evidence="1">The sequence shown here is derived from an EMBL/GenBank/DDBJ whole genome shotgun (WGS) entry which is preliminary data.</text>
</comment>
<gene>
    <name evidence="1" type="ORF">K488DRAFT_44213</name>
</gene>
<keyword evidence="2" id="KW-1185">Reference proteome</keyword>
<dbReference type="Proteomes" id="UP000814128">
    <property type="component" value="Unassembled WGS sequence"/>
</dbReference>
<evidence type="ECO:0000313" key="2">
    <source>
        <dbReference type="Proteomes" id="UP000814128"/>
    </source>
</evidence>
<evidence type="ECO:0000313" key="1">
    <source>
        <dbReference type="EMBL" id="KAI0035034.1"/>
    </source>
</evidence>
<proteinExistence type="predicted"/>
<dbReference type="EMBL" id="MU273491">
    <property type="protein sequence ID" value="KAI0035034.1"/>
    <property type="molecule type" value="Genomic_DNA"/>
</dbReference>